<accession>A0A3N4I2T3</accession>
<dbReference type="SUPFAM" id="SSF51101">
    <property type="entry name" value="Mannose-binding lectins"/>
    <property type="match status" value="1"/>
</dbReference>
<dbReference type="Pfam" id="PF12044">
    <property type="entry name" value="Metallopep"/>
    <property type="match status" value="1"/>
</dbReference>
<dbReference type="InterPro" id="IPR036404">
    <property type="entry name" value="Jacalin-like_lectin_dom_sf"/>
</dbReference>
<dbReference type="PANTHER" id="PTHR21054:SF2">
    <property type="entry name" value="MIP04191P"/>
    <property type="match status" value="1"/>
</dbReference>
<keyword evidence="3" id="KW-1185">Reference proteome</keyword>
<evidence type="ECO:0000313" key="2">
    <source>
        <dbReference type="EMBL" id="RPA79706.1"/>
    </source>
</evidence>
<feature type="compositionally biased region" description="Polar residues" evidence="1">
    <location>
        <begin position="33"/>
        <end position="45"/>
    </location>
</feature>
<proteinExistence type="predicted"/>
<evidence type="ECO:0000313" key="3">
    <source>
        <dbReference type="Proteomes" id="UP000275078"/>
    </source>
</evidence>
<gene>
    <name evidence="2" type="ORF">BJ508DRAFT_137549</name>
</gene>
<dbReference type="OrthoDB" id="74460at2759"/>
<dbReference type="Gene3D" id="2.100.10.30">
    <property type="entry name" value="Jacalin-like lectin domain"/>
    <property type="match status" value="1"/>
</dbReference>
<dbReference type="InterPro" id="IPR021917">
    <property type="entry name" value="Unchr_Zn-peptidase-like"/>
</dbReference>
<feature type="compositionally biased region" description="Pro residues" evidence="1">
    <location>
        <begin position="55"/>
        <end position="66"/>
    </location>
</feature>
<evidence type="ECO:0008006" key="4">
    <source>
        <dbReference type="Google" id="ProtNLM"/>
    </source>
</evidence>
<dbReference type="EMBL" id="ML119695">
    <property type="protein sequence ID" value="RPA79706.1"/>
    <property type="molecule type" value="Genomic_DNA"/>
</dbReference>
<dbReference type="AlphaFoldDB" id="A0A3N4I2T3"/>
<dbReference type="InterPro" id="IPR053002">
    <property type="entry name" value="Metalloproteinase_M10B"/>
</dbReference>
<name>A0A3N4I2T3_ASCIM</name>
<feature type="region of interest" description="Disordered" evidence="1">
    <location>
        <begin position="174"/>
        <end position="198"/>
    </location>
</feature>
<protein>
    <recommendedName>
        <fullName evidence="4">Jacalin-type lectin domain-containing protein</fullName>
    </recommendedName>
</protein>
<organism evidence="2 3">
    <name type="scientific">Ascobolus immersus RN42</name>
    <dbReference type="NCBI Taxonomy" id="1160509"/>
    <lineage>
        <taxon>Eukaryota</taxon>
        <taxon>Fungi</taxon>
        <taxon>Dikarya</taxon>
        <taxon>Ascomycota</taxon>
        <taxon>Pezizomycotina</taxon>
        <taxon>Pezizomycetes</taxon>
        <taxon>Pezizales</taxon>
        <taxon>Ascobolaceae</taxon>
        <taxon>Ascobolus</taxon>
    </lineage>
</organism>
<dbReference type="GO" id="GO:0005737">
    <property type="term" value="C:cytoplasm"/>
    <property type="evidence" value="ECO:0007669"/>
    <property type="project" value="TreeGrafter"/>
</dbReference>
<dbReference type="PANTHER" id="PTHR21054">
    <property type="entry name" value="ZINC METALLOPROTEINASE-RELATED"/>
    <property type="match status" value="1"/>
</dbReference>
<sequence>MVGLSLSGFRKRRQSFFGQIGSSFSLSSKSKDQQVVVTTANSSTVEIPVKEEEAPQPPPTDDPAPQIPTVDGAVPALPSPSPSPAPNSSSSSSNKTAPSSDSTTTAPSSDSTKSIISASSHSLCSEATEPAPVPIQRSIPTIHKEIKAPKPLSAKKRWTSGSLSVDSLAHAPSVFGDVKPSRQAMPSPPTSAKSTPHSPFVPRLISIQDGQWVNHPIALVHGQVGGGDRPIDGTITVHHHLGGFPSTQWPVSSGFFKALVHLEPGPNKIRFEFNAAKISCTSMTITIQRLPLTTSPPLQLVILLGSDSNGEFECPAEKKSREGNDLECAIRKFRMAGYLWQAMLADQLARKRLGCRTFRLEEEWVADSLSKKDDEDHMRSIAKVHVVRSSATVRELREIREPARLHRIVADAVEGQLGKVPERNTAVLVLDANHSRKLVSNSIDSAFTSGYGICGSKDLHALPAYIEDVPNAFLDCNRNGGDGILAGLSADPGAYWEMAASALGGMMDAAVGPLDTGPPRDFSRINRTFVTREPCGFRQRTNGLKLCTIKDEISWSRRDCLRFRFHPCFRIPTDPLPARSAEPPQVYAVENGLLVRAKCGMAFVEVFTGGVFRHTLEFLPRCEQDVLLRVEELRAKLPRDERDSAIALEVYSTALKKTRIPDFEDSIRKATIRLPSGQPAFESPRLGVEDLTSQRQTTLFHSPETSSLSMVRIFWCYRRICGIEFTYEDLSTQLFGKQVLDEEPVEFIFNKEKCETLSGFNIWTAEDSNDGRIESLEVVASTGRRSAKIGECKNCTGVLLQPPQGRVLVGIVGRCGENVDSFSILYKCNLDVQSAVGMHSAPILSNGMLRAL</sequence>
<feature type="region of interest" description="Disordered" evidence="1">
    <location>
        <begin position="20"/>
        <end position="155"/>
    </location>
</feature>
<evidence type="ECO:0000256" key="1">
    <source>
        <dbReference type="SAM" id="MobiDB-lite"/>
    </source>
</evidence>
<feature type="compositionally biased region" description="Low complexity" evidence="1">
    <location>
        <begin position="86"/>
        <end position="125"/>
    </location>
</feature>
<dbReference type="Proteomes" id="UP000275078">
    <property type="component" value="Unassembled WGS sequence"/>
</dbReference>
<reference evidence="2 3" key="1">
    <citation type="journal article" date="2018" name="Nat. Ecol. Evol.">
        <title>Pezizomycetes genomes reveal the molecular basis of ectomycorrhizal truffle lifestyle.</title>
        <authorList>
            <person name="Murat C."/>
            <person name="Payen T."/>
            <person name="Noel B."/>
            <person name="Kuo A."/>
            <person name="Morin E."/>
            <person name="Chen J."/>
            <person name="Kohler A."/>
            <person name="Krizsan K."/>
            <person name="Balestrini R."/>
            <person name="Da Silva C."/>
            <person name="Montanini B."/>
            <person name="Hainaut M."/>
            <person name="Levati E."/>
            <person name="Barry K.W."/>
            <person name="Belfiori B."/>
            <person name="Cichocki N."/>
            <person name="Clum A."/>
            <person name="Dockter R.B."/>
            <person name="Fauchery L."/>
            <person name="Guy J."/>
            <person name="Iotti M."/>
            <person name="Le Tacon F."/>
            <person name="Lindquist E.A."/>
            <person name="Lipzen A."/>
            <person name="Malagnac F."/>
            <person name="Mello A."/>
            <person name="Molinier V."/>
            <person name="Miyauchi S."/>
            <person name="Poulain J."/>
            <person name="Riccioni C."/>
            <person name="Rubini A."/>
            <person name="Sitrit Y."/>
            <person name="Splivallo R."/>
            <person name="Traeger S."/>
            <person name="Wang M."/>
            <person name="Zifcakova L."/>
            <person name="Wipf D."/>
            <person name="Zambonelli A."/>
            <person name="Paolocci F."/>
            <person name="Nowrousian M."/>
            <person name="Ottonello S."/>
            <person name="Baldrian P."/>
            <person name="Spatafora J.W."/>
            <person name="Henrissat B."/>
            <person name="Nagy L.G."/>
            <person name="Aury J.M."/>
            <person name="Wincker P."/>
            <person name="Grigoriev I.V."/>
            <person name="Bonfante P."/>
            <person name="Martin F.M."/>
        </authorList>
    </citation>
    <scope>NUCLEOTIDE SEQUENCE [LARGE SCALE GENOMIC DNA]</scope>
    <source>
        <strain evidence="2 3">RN42</strain>
    </source>
</reference>